<evidence type="ECO:0000256" key="1">
    <source>
        <dbReference type="ARBA" id="ARBA00022654"/>
    </source>
</evidence>
<dbReference type="SUPFAM" id="SSF55729">
    <property type="entry name" value="Acyl-CoA N-acyltransferases (Nat)"/>
    <property type="match status" value="1"/>
</dbReference>
<evidence type="ECO:0000256" key="2">
    <source>
        <dbReference type="ARBA" id="ARBA00022679"/>
    </source>
</evidence>
<comment type="similarity">
    <text evidence="5 6">Belongs to the autoinducer synthase family.</text>
</comment>
<dbReference type="EMBL" id="JACJIM010000005">
    <property type="protein sequence ID" value="MBA9063845.1"/>
    <property type="molecule type" value="Genomic_DNA"/>
</dbReference>
<name>A0ABR6DCN9_9HYPH</name>
<dbReference type="EC" id="2.3.1.184" evidence="6"/>
<dbReference type="PANTHER" id="PTHR39322:SF1">
    <property type="entry name" value="ISOVALERYL-HOMOSERINE LACTONE SYNTHASE"/>
    <property type="match status" value="1"/>
</dbReference>
<dbReference type="RefSeq" id="WP_246410722.1">
    <property type="nucleotide sequence ID" value="NZ_JACJIM010000005.1"/>
</dbReference>
<evidence type="ECO:0000256" key="3">
    <source>
        <dbReference type="ARBA" id="ARBA00022691"/>
    </source>
</evidence>
<organism evidence="7 8">
    <name type="scientific">Methylobacterium fujisawaense</name>
    <dbReference type="NCBI Taxonomy" id="107400"/>
    <lineage>
        <taxon>Bacteria</taxon>
        <taxon>Pseudomonadati</taxon>
        <taxon>Pseudomonadota</taxon>
        <taxon>Alphaproteobacteria</taxon>
        <taxon>Hyphomicrobiales</taxon>
        <taxon>Methylobacteriaceae</taxon>
        <taxon>Methylobacterium</taxon>
    </lineage>
</organism>
<protein>
    <recommendedName>
        <fullName evidence="6">Acyl-homoserine-lactone synthase</fullName>
        <ecNumber evidence="6">2.3.1.184</ecNumber>
    </recommendedName>
    <alternativeName>
        <fullName evidence="6">Autoinducer synthesis protein</fullName>
    </alternativeName>
</protein>
<dbReference type="Gene3D" id="3.40.630.30">
    <property type="match status" value="1"/>
</dbReference>
<accession>A0ABR6DCN9</accession>
<dbReference type="PROSITE" id="PS51187">
    <property type="entry name" value="AUTOINDUCER_SYNTH_2"/>
    <property type="match status" value="1"/>
</dbReference>
<evidence type="ECO:0000256" key="4">
    <source>
        <dbReference type="ARBA" id="ARBA00022929"/>
    </source>
</evidence>
<dbReference type="PRINTS" id="PR01549">
    <property type="entry name" value="AUTOINDCRSYN"/>
</dbReference>
<dbReference type="Pfam" id="PF00765">
    <property type="entry name" value="Autoind_synth"/>
    <property type="match status" value="1"/>
</dbReference>
<gene>
    <name evidence="7" type="ORF">GGQ91_003246</name>
</gene>
<dbReference type="GeneID" id="96604920"/>
<dbReference type="PANTHER" id="PTHR39322">
    <property type="entry name" value="ACYL-HOMOSERINE-LACTONE SYNTHASE"/>
    <property type="match status" value="1"/>
</dbReference>
<reference evidence="7 8" key="1">
    <citation type="submission" date="2020-08" db="EMBL/GenBank/DDBJ databases">
        <title>Genomic Encyclopedia of Type Strains, Phase IV (KMG-IV): sequencing the most valuable type-strain genomes for metagenomic binning, comparative biology and taxonomic classification.</title>
        <authorList>
            <person name="Goeker M."/>
        </authorList>
    </citation>
    <scope>NUCLEOTIDE SEQUENCE [LARGE SCALE GENOMIC DNA]</scope>
    <source>
        <strain evidence="7 8">DSM 5686</strain>
    </source>
</reference>
<keyword evidence="7" id="KW-0012">Acyltransferase</keyword>
<dbReference type="InterPro" id="IPR001690">
    <property type="entry name" value="Autoind_synthase"/>
</dbReference>
<comment type="caution">
    <text evidence="7">The sequence shown here is derived from an EMBL/GenBank/DDBJ whole genome shotgun (WGS) entry which is preliminary data.</text>
</comment>
<evidence type="ECO:0000313" key="7">
    <source>
        <dbReference type="EMBL" id="MBA9063845.1"/>
    </source>
</evidence>
<dbReference type="Proteomes" id="UP000565455">
    <property type="component" value="Unassembled WGS sequence"/>
</dbReference>
<evidence type="ECO:0000256" key="6">
    <source>
        <dbReference type="RuleBase" id="RU361135"/>
    </source>
</evidence>
<dbReference type="InterPro" id="IPR016181">
    <property type="entry name" value="Acyl_CoA_acyltransferase"/>
</dbReference>
<sequence>MFTLLSGDVDTTDPQMANRIYAFRHAYFVEHLRWEGCRQADCRERDRFDGPDSFHVLGEKGAEILAYARLLPTTRPHLLSHLYPEILQGRPAPTGRRIYEWTRHAVALRMRESAMATAFSNVVSGAVAYAAEALDLEGLLVQLHPALIERLTETGWDAEPLALPVKYEGSSLVPVYARLTDQTLQIAQAAFAAWPGAHLHVPRGSMCAAATDVPVPVLQ</sequence>
<keyword evidence="2 6" id="KW-0808">Transferase</keyword>
<keyword evidence="8" id="KW-1185">Reference proteome</keyword>
<evidence type="ECO:0000256" key="5">
    <source>
        <dbReference type="PROSITE-ProRule" id="PRU00533"/>
    </source>
</evidence>
<evidence type="ECO:0000313" key="8">
    <source>
        <dbReference type="Proteomes" id="UP000565455"/>
    </source>
</evidence>
<comment type="catalytic activity">
    <reaction evidence="6">
        <text>a fatty acyl-[ACP] + S-adenosyl-L-methionine = an N-acyl-L-homoserine lactone + S-methyl-5'-thioadenosine + holo-[ACP] + H(+)</text>
        <dbReference type="Rhea" id="RHEA:10096"/>
        <dbReference type="Rhea" id="RHEA-COMP:9685"/>
        <dbReference type="Rhea" id="RHEA-COMP:14125"/>
        <dbReference type="ChEBI" id="CHEBI:15378"/>
        <dbReference type="ChEBI" id="CHEBI:17509"/>
        <dbReference type="ChEBI" id="CHEBI:55474"/>
        <dbReference type="ChEBI" id="CHEBI:59789"/>
        <dbReference type="ChEBI" id="CHEBI:64479"/>
        <dbReference type="ChEBI" id="CHEBI:138651"/>
        <dbReference type="EC" id="2.3.1.184"/>
    </reaction>
</comment>
<keyword evidence="4 5" id="KW-0071">Autoinducer synthesis</keyword>
<keyword evidence="1 5" id="KW-0673">Quorum sensing</keyword>
<proteinExistence type="inferred from homology"/>
<keyword evidence="3 6" id="KW-0949">S-adenosyl-L-methionine</keyword>
<dbReference type="GO" id="GO:0016746">
    <property type="term" value="F:acyltransferase activity"/>
    <property type="evidence" value="ECO:0007669"/>
    <property type="project" value="UniProtKB-KW"/>
</dbReference>